<proteinExistence type="predicted"/>
<dbReference type="InterPro" id="IPR011990">
    <property type="entry name" value="TPR-like_helical_dom_sf"/>
</dbReference>
<sequence>MRLHALEAIGRHHRHHGRLCMALTYAMTAAEAEPLRESAHRDITAVHLAEGNATEALRHFASYRHRPRRELGLAPSTEYRRLLAPYLSHPSDTR</sequence>
<protein>
    <submittedName>
        <fullName evidence="3">Bacterial transcriptional activator domain-containing protein</fullName>
    </submittedName>
</protein>
<dbReference type="SUPFAM" id="SSF48452">
    <property type="entry name" value="TPR-like"/>
    <property type="match status" value="1"/>
</dbReference>
<dbReference type="Gene3D" id="1.25.40.10">
    <property type="entry name" value="Tetratricopeptide repeat domain"/>
    <property type="match status" value="1"/>
</dbReference>
<feature type="domain" description="Bacterial transcriptional activator" evidence="2">
    <location>
        <begin position="2"/>
        <end position="82"/>
    </location>
</feature>
<keyword evidence="4" id="KW-1185">Reference proteome</keyword>
<evidence type="ECO:0000256" key="1">
    <source>
        <dbReference type="ARBA" id="ARBA00023012"/>
    </source>
</evidence>
<keyword evidence="1" id="KW-0902">Two-component regulatory system</keyword>
<evidence type="ECO:0000313" key="4">
    <source>
        <dbReference type="Proteomes" id="UP001551011"/>
    </source>
</evidence>
<organism evidence="3 4">
    <name type="scientific">Streptomyces flaveolus</name>
    <dbReference type="NCBI Taxonomy" id="67297"/>
    <lineage>
        <taxon>Bacteria</taxon>
        <taxon>Bacillati</taxon>
        <taxon>Actinomycetota</taxon>
        <taxon>Actinomycetes</taxon>
        <taxon>Kitasatosporales</taxon>
        <taxon>Streptomycetaceae</taxon>
        <taxon>Streptomyces</taxon>
    </lineage>
</organism>
<evidence type="ECO:0000313" key="3">
    <source>
        <dbReference type="EMBL" id="MEU5711260.1"/>
    </source>
</evidence>
<reference evidence="3 4" key="1">
    <citation type="submission" date="2024-06" db="EMBL/GenBank/DDBJ databases">
        <title>The Natural Products Discovery Center: Release of the First 8490 Sequenced Strains for Exploring Actinobacteria Biosynthetic Diversity.</title>
        <authorList>
            <person name="Kalkreuter E."/>
            <person name="Kautsar S.A."/>
            <person name="Yang D."/>
            <person name="Bader C.D."/>
            <person name="Teijaro C.N."/>
            <person name="Fluegel L."/>
            <person name="Davis C.M."/>
            <person name="Simpson J.R."/>
            <person name="Lauterbach L."/>
            <person name="Steele A.D."/>
            <person name="Gui C."/>
            <person name="Meng S."/>
            <person name="Li G."/>
            <person name="Viehrig K."/>
            <person name="Ye F."/>
            <person name="Su P."/>
            <person name="Kiefer A.F."/>
            <person name="Nichols A."/>
            <person name="Cepeda A.J."/>
            <person name="Yan W."/>
            <person name="Fan B."/>
            <person name="Jiang Y."/>
            <person name="Adhikari A."/>
            <person name="Zheng C.-J."/>
            <person name="Schuster L."/>
            <person name="Cowan T.M."/>
            <person name="Smanski M.J."/>
            <person name="Chevrette M.G."/>
            <person name="De Carvalho L.P.S."/>
            <person name="Shen B."/>
        </authorList>
    </citation>
    <scope>NUCLEOTIDE SEQUENCE [LARGE SCALE GENOMIC DNA]</scope>
    <source>
        <strain evidence="3 4">NPDC020594</strain>
    </source>
</reference>
<dbReference type="Proteomes" id="UP001551011">
    <property type="component" value="Unassembled WGS sequence"/>
</dbReference>
<name>A0ABV3AH41_9ACTN</name>
<comment type="caution">
    <text evidence="3">The sequence shown here is derived from an EMBL/GenBank/DDBJ whole genome shotgun (WGS) entry which is preliminary data.</text>
</comment>
<gene>
    <name evidence="3" type="ORF">AB0H04_31080</name>
</gene>
<dbReference type="InterPro" id="IPR005158">
    <property type="entry name" value="BTAD"/>
</dbReference>
<dbReference type="EMBL" id="JBFAEG010000025">
    <property type="protein sequence ID" value="MEU5711260.1"/>
    <property type="molecule type" value="Genomic_DNA"/>
</dbReference>
<accession>A0ABV3AH41</accession>
<dbReference type="Pfam" id="PF03704">
    <property type="entry name" value="BTAD"/>
    <property type="match status" value="1"/>
</dbReference>
<evidence type="ECO:0000259" key="2">
    <source>
        <dbReference type="Pfam" id="PF03704"/>
    </source>
</evidence>